<dbReference type="Proteomes" id="UP000471166">
    <property type="component" value="Unassembled WGS sequence"/>
</dbReference>
<dbReference type="EMBL" id="JAAGVB010000020">
    <property type="protein sequence ID" value="NEW33809.1"/>
    <property type="molecule type" value="Genomic_DNA"/>
</dbReference>
<name>A0A6P1CMK1_9NOCA</name>
<sequence>MTVQPRFRQVRIGLAGPPTPREIEIRYRCIEARHEGVLYNRANDATYCMCGRAVRPGDCGRLLTAYERAERDASRMDGVGRQARAYLDRLHGRVLVGGAR</sequence>
<dbReference type="AlphaFoldDB" id="A0A6P1CMK1"/>
<evidence type="ECO:0000313" key="1">
    <source>
        <dbReference type="EMBL" id="NEW33809.1"/>
    </source>
</evidence>
<evidence type="ECO:0000313" key="2">
    <source>
        <dbReference type="Proteomes" id="UP000471166"/>
    </source>
</evidence>
<dbReference type="RefSeq" id="WP_163845170.1">
    <property type="nucleotide sequence ID" value="NZ_JAAGVB010000020.1"/>
</dbReference>
<reference evidence="1 2" key="1">
    <citation type="submission" date="2020-01" db="EMBL/GenBank/DDBJ databases">
        <title>Genetics and antimicrobial susceptibilities of Nocardia species isolated from the soil; a comparison with species isolated from humans.</title>
        <authorList>
            <person name="Carrasco G."/>
            <person name="Monzon S."/>
            <person name="Sansegundo M."/>
            <person name="Garcia E."/>
            <person name="Garrido N."/>
            <person name="Medina M.J."/>
            <person name="Villalon P."/>
            <person name="Ramirez-Arocha A.C."/>
            <person name="Jimenez P."/>
            <person name="Cuesta I."/>
            <person name="Valdezate S."/>
        </authorList>
    </citation>
    <scope>NUCLEOTIDE SEQUENCE [LARGE SCALE GENOMIC DNA]</scope>
    <source>
        <strain evidence="1 2">CNM20110626</strain>
    </source>
</reference>
<gene>
    <name evidence="1" type="ORF">GV791_14720</name>
</gene>
<accession>A0A6P1CMK1</accession>
<protein>
    <submittedName>
        <fullName evidence="1">Uncharacterized protein</fullName>
    </submittedName>
</protein>
<proteinExistence type="predicted"/>
<comment type="caution">
    <text evidence="1">The sequence shown here is derived from an EMBL/GenBank/DDBJ whole genome shotgun (WGS) entry which is preliminary data.</text>
</comment>
<organism evidence="1 2">
    <name type="scientific">Nocardia cyriacigeorgica</name>
    <dbReference type="NCBI Taxonomy" id="135487"/>
    <lineage>
        <taxon>Bacteria</taxon>
        <taxon>Bacillati</taxon>
        <taxon>Actinomycetota</taxon>
        <taxon>Actinomycetes</taxon>
        <taxon>Mycobacteriales</taxon>
        <taxon>Nocardiaceae</taxon>
        <taxon>Nocardia</taxon>
    </lineage>
</organism>